<reference evidence="4" key="1">
    <citation type="journal article" date="2023" name="Insect Mol. Biol.">
        <title>Genome sequencing provides insights into the evolution of gene families encoding plant cell wall-degrading enzymes in longhorned beetles.</title>
        <authorList>
            <person name="Shin N.R."/>
            <person name="Okamura Y."/>
            <person name="Kirsch R."/>
            <person name="Pauchet Y."/>
        </authorList>
    </citation>
    <scope>NUCLEOTIDE SEQUENCE</scope>
    <source>
        <strain evidence="4">RBIC_L_NR</strain>
    </source>
</reference>
<dbReference type="Proteomes" id="UP001162156">
    <property type="component" value="Unassembled WGS sequence"/>
</dbReference>
<feature type="domain" description="Thyroglobulin type-1" evidence="3">
    <location>
        <begin position="39"/>
        <end position="88"/>
    </location>
</feature>
<evidence type="ECO:0000313" key="4">
    <source>
        <dbReference type="EMBL" id="KAJ8953038.1"/>
    </source>
</evidence>
<comment type="caution">
    <text evidence="4">The sequence shown here is derived from an EMBL/GenBank/DDBJ whole genome shotgun (WGS) entry which is preliminary data.</text>
</comment>
<keyword evidence="1" id="KW-1015">Disulfide bond</keyword>
<gene>
    <name evidence="4" type="ORF">NQ314_007412</name>
</gene>
<dbReference type="PROSITE" id="PS51162">
    <property type="entry name" value="THYROGLOBULIN_1_2"/>
    <property type="match status" value="1"/>
</dbReference>
<proteinExistence type="predicted"/>
<comment type="caution">
    <text evidence="2">Lacks conserved residue(s) required for the propagation of feature annotation.</text>
</comment>
<keyword evidence="5" id="KW-1185">Reference proteome</keyword>
<dbReference type="Pfam" id="PF00086">
    <property type="entry name" value="Thyroglobulin_1"/>
    <property type="match status" value="1"/>
</dbReference>
<dbReference type="InterPro" id="IPR036857">
    <property type="entry name" value="Thyroglobulin_1_sf"/>
</dbReference>
<name>A0AAV8YPZ9_9CUCU</name>
<evidence type="ECO:0000256" key="2">
    <source>
        <dbReference type="PROSITE-ProRule" id="PRU00500"/>
    </source>
</evidence>
<protein>
    <recommendedName>
        <fullName evidence="3">Thyroglobulin type-1 domain-containing protein</fullName>
    </recommendedName>
</protein>
<evidence type="ECO:0000259" key="3">
    <source>
        <dbReference type="PROSITE" id="PS51162"/>
    </source>
</evidence>
<dbReference type="SMART" id="SM00211">
    <property type="entry name" value="TY"/>
    <property type="match status" value="1"/>
</dbReference>
<dbReference type="SUPFAM" id="SSF57610">
    <property type="entry name" value="Thyroglobulin type-1 domain"/>
    <property type="match status" value="1"/>
</dbReference>
<dbReference type="InterPro" id="IPR000716">
    <property type="entry name" value="Thyroglobulin_1"/>
</dbReference>
<evidence type="ECO:0000256" key="1">
    <source>
        <dbReference type="ARBA" id="ARBA00023157"/>
    </source>
</evidence>
<evidence type="ECO:0000313" key="5">
    <source>
        <dbReference type="Proteomes" id="UP001162156"/>
    </source>
</evidence>
<organism evidence="4 5">
    <name type="scientific">Rhamnusium bicolor</name>
    <dbReference type="NCBI Taxonomy" id="1586634"/>
    <lineage>
        <taxon>Eukaryota</taxon>
        <taxon>Metazoa</taxon>
        <taxon>Ecdysozoa</taxon>
        <taxon>Arthropoda</taxon>
        <taxon>Hexapoda</taxon>
        <taxon>Insecta</taxon>
        <taxon>Pterygota</taxon>
        <taxon>Neoptera</taxon>
        <taxon>Endopterygota</taxon>
        <taxon>Coleoptera</taxon>
        <taxon>Polyphaga</taxon>
        <taxon>Cucujiformia</taxon>
        <taxon>Chrysomeloidea</taxon>
        <taxon>Cerambycidae</taxon>
        <taxon>Lepturinae</taxon>
        <taxon>Rhagiini</taxon>
        <taxon>Rhamnusium</taxon>
    </lineage>
</organism>
<dbReference type="AlphaFoldDB" id="A0AAV8YPZ9"/>
<dbReference type="Gene3D" id="4.10.800.10">
    <property type="entry name" value="Thyroglobulin type-1"/>
    <property type="match status" value="1"/>
</dbReference>
<sequence>MLLMLEELMMQIGSFDDEDKPEDLKAEDDNLLKWEIPSTSRCEALGGQCDEFGTFLPAQCENETCWCVDEAGNQLPNTNTFLRGERFCSK</sequence>
<dbReference type="CDD" id="cd00191">
    <property type="entry name" value="TY"/>
    <property type="match status" value="1"/>
</dbReference>
<dbReference type="EMBL" id="JANEYF010001991">
    <property type="protein sequence ID" value="KAJ8953038.1"/>
    <property type="molecule type" value="Genomic_DNA"/>
</dbReference>
<accession>A0AAV8YPZ9</accession>